<feature type="region of interest" description="Disordered" evidence="1">
    <location>
        <begin position="1"/>
        <end position="26"/>
    </location>
</feature>
<evidence type="ECO:0000313" key="5">
    <source>
        <dbReference type="EMBL" id="CAB4738722.1"/>
    </source>
</evidence>
<dbReference type="Gene3D" id="3.40.430.10">
    <property type="entry name" value="Dihydrofolate Reductase, subunit A"/>
    <property type="match status" value="1"/>
</dbReference>
<name>A0A6J6FPM8_9ZZZZ</name>
<protein>
    <submittedName>
        <fullName evidence="3">Unannotated protein</fullName>
    </submittedName>
</protein>
<evidence type="ECO:0000259" key="2">
    <source>
        <dbReference type="Pfam" id="PF01872"/>
    </source>
</evidence>
<dbReference type="GO" id="GO:0009231">
    <property type="term" value="P:riboflavin biosynthetic process"/>
    <property type="evidence" value="ECO:0007669"/>
    <property type="project" value="InterPro"/>
</dbReference>
<reference evidence="3" key="1">
    <citation type="submission" date="2020-05" db="EMBL/GenBank/DDBJ databases">
        <authorList>
            <person name="Chiriac C."/>
            <person name="Salcher M."/>
            <person name="Ghai R."/>
            <person name="Kavagutti S V."/>
        </authorList>
    </citation>
    <scope>NUCLEOTIDE SEQUENCE</scope>
</reference>
<sequence length="163" mass="17689">MSTSASLVVGVDGSTSKAGSSGGVSSKADRSLFLARRREFDLILIGGNTARTEPYSTTPIPVVVLSRSDISPIADNPQAHLWNLSPSQALVRARDEFGPRILVEGGPSLMRELLKADLIDDFFLTVTEVGDGENTIDWRELLTHFTSCEKSEIDGTLFFHAHN</sequence>
<gene>
    <name evidence="3" type="ORF">UFOPK1795_00511</name>
    <name evidence="4" type="ORF">UFOPK2275_00310</name>
    <name evidence="5" type="ORF">UFOPK2816_00141</name>
</gene>
<dbReference type="Pfam" id="PF01872">
    <property type="entry name" value="RibD_C"/>
    <property type="match status" value="1"/>
</dbReference>
<accession>A0A6J6FPM8</accession>
<dbReference type="SUPFAM" id="SSF53597">
    <property type="entry name" value="Dihydrofolate reductase-like"/>
    <property type="match status" value="1"/>
</dbReference>
<dbReference type="GO" id="GO:0008703">
    <property type="term" value="F:5-amino-6-(5-phosphoribosylamino)uracil reductase activity"/>
    <property type="evidence" value="ECO:0007669"/>
    <property type="project" value="InterPro"/>
</dbReference>
<proteinExistence type="predicted"/>
<dbReference type="EMBL" id="CAEZZB010000006">
    <property type="protein sequence ID" value="CAB4738722.1"/>
    <property type="molecule type" value="Genomic_DNA"/>
</dbReference>
<dbReference type="InterPro" id="IPR024072">
    <property type="entry name" value="DHFR-like_dom_sf"/>
</dbReference>
<dbReference type="EMBL" id="CAEZUG010000021">
    <property type="protein sequence ID" value="CAB4589629.1"/>
    <property type="molecule type" value="Genomic_DNA"/>
</dbReference>
<organism evidence="3">
    <name type="scientific">freshwater metagenome</name>
    <dbReference type="NCBI Taxonomy" id="449393"/>
    <lineage>
        <taxon>unclassified sequences</taxon>
        <taxon>metagenomes</taxon>
        <taxon>ecological metagenomes</taxon>
    </lineage>
</organism>
<dbReference type="EMBL" id="CAEZWQ010000019">
    <property type="protein sequence ID" value="CAB4657487.1"/>
    <property type="molecule type" value="Genomic_DNA"/>
</dbReference>
<dbReference type="AlphaFoldDB" id="A0A6J6FPM8"/>
<dbReference type="InterPro" id="IPR002734">
    <property type="entry name" value="RibDG_C"/>
</dbReference>
<feature type="domain" description="Bacterial bifunctional deaminase-reductase C-terminal" evidence="2">
    <location>
        <begin position="8"/>
        <end position="126"/>
    </location>
</feature>
<feature type="compositionally biased region" description="Low complexity" evidence="1">
    <location>
        <begin position="13"/>
        <end position="26"/>
    </location>
</feature>
<evidence type="ECO:0000256" key="1">
    <source>
        <dbReference type="SAM" id="MobiDB-lite"/>
    </source>
</evidence>
<evidence type="ECO:0000313" key="4">
    <source>
        <dbReference type="EMBL" id="CAB4657487.1"/>
    </source>
</evidence>
<evidence type="ECO:0000313" key="3">
    <source>
        <dbReference type="EMBL" id="CAB4589629.1"/>
    </source>
</evidence>